<feature type="transmembrane region" description="Helical" evidence="6">
    <location>
        <begin position="116"/>
        <end position="139"/>
    </location>
</feature>
<sequence>MSCRTLRRRVLNMEKDLRAIIHLGIAFMLIFSAFNSQGFIEISYLRDVARDDPSSGINDKSGYYSLAIIYFFFTISNFFAPPIINILGSKWAMAFGGSTYVFFMLGFFCLNSVSLYLLSALAGFGAAVLWTGQGAYMVAWSRVDTITRNSGITWALLQTCLVFGGVFLFSLLLSDSLASSMRLLYLIFASVCAVGVLTLALLPKPPVEQQELSDDDDDDVNVVEGRSNSMTRIVRSSVAANITTWKDEFRNTLRLLTTRRMLLLSFVFVFSGLELTFFSGVYSTCLLAFLALDDNHGVIVAYNAFLLGAGQIVGGLLFGIFSRRTVFSGRNPVIFLGTVVHITTFFLIFLNIPMEAPLHKTGAQGYITPSYTLALVCSFLLGFADSCWNTQIYSLLGCLYSINSSNAFALFKFFQSLAACISFFYGSVLLLHWQLLIMTVFAVLASLCFFPVEWEALSMSVPPIYS</sequence>
<gene>
    <name evidence="7" type="ORF">EVEC_LOCUS3219</name>
</gene>
<dbReference type="AlphaFoldDB" id="A0A0N4V0R1"/>
<dbReference type="OrthoDB" id="196103at2759"/>
<keyword evidence="3 6" id="KW-0812">Transmembrane</keyword>
<dbReference type="PANTHER" id="PTHR23294">
    <property type="entry name" value="ET TRANSLATION PRODUCT-RELATED"/>
    <property type="match status" value="1"/>
</dbReference>
<feature type="transmembrane region" description="Helical" evidence="6">
    <location>
        <begin position="262"/>
        <end position="292"/>
    </location>
</feature>
<dbReference type="STRING" id="51028.A0A0N4V0R1"/>
<dbReference type="Proteomes" id="UP000274131">
    <property type="component" value="Unassembled WGS sequence"/>
</dbReference>
<evidence type="ECO:0000313" key="8">
    <source>
        <dbReference type="Proteomes" id="UP000274131"/>
    </source>
</evidence>
<feature type="transmembrane region" description="Helical" evidence="6">
    <location>
        <begin position="151"/>
        <end position="171"/>
    </location>
</feature>
<feature type="transmembrane region" description="Helical" evidence="6">
    <location>
        <begin position="62"/>
        <end position="80"/>
    </location>
</feature>
<feature type="transmembrane region" description="Helical" evidence="6">
    <location>
        <begin position="431"/>
        <end position="450"/>
    </location>
</feature>
<name>A0A0N4V0R1_ENTVE</name>
<comment type="similarity">
    <text evidence="2">Belongs to the unc-93 family.</text>
</comment>
<dbReference type="SUPFAM" id="SSF103473">
    <property type="entry name" value="MFS general substrate transporter"/>
    <property type="match status" value="1"/>
</dbReference>
<evidence type="ECO:0000256" key="2">
    <source>
        <dbReference type="ARBA" id="ARBA00009172"/>
    </source>
</evidence>
<reference evidence="7 8" key="2">
    <citation type="submission" date="2018-10" db="EMBL/GenBank/DDBJ databases">
        <authorList>
            <consortium name="Pathogen Informatics"/>
        </authorList>
    </citation>
    <scope>NUCLEOTIDE SEQUENCE [LARGE SCALE GENOMIC DNA]</scope>
</reference>
<feature type="transmembrane region" description="Helical" evidence="6">
    <location>
        <begin position="20"/>
        <end position="42"/>
    </location>
</feature>
<evidence type="ECO:0000256" key="3">
    <source>
        <dbReference type="ARBA" id="ARBA00022692"/>
    </source>
</evidence>
<keyword evidence="5 6" id="KW-0472">Membrane</keyword>
<dbReference type="Gene3D" id="1.20.1250.20">
    <property type="entry name" value="MFS general substrate transporter like domains"/>
    <property type="match status" value="1"/>
</dbReference>
<feature type="transmembrane region" description="Helical" evidence="6">
    <location>
        <begin position="183"/>
        <end position="202"/>
    </location>
</feature>
<comment type="subcellular location">
    <subcellularLocation>
        <location evidence="1">Membrane</location>
        <topology evidence="1">Multi-pass membrane protein</topology>
    </subcellularLocation>
</comment>
<evidence type="ECO:0000256" key="5">
    <source>
        <dbReference type="ARBA" id="ARBA00023136"/>
    </source>
</evidence>
<accession>A0A0N4V0R1</accession>
<dbReference type="EMBL" id="UXUI01007535">
    <property type="protein sequence ID" value="VDD88076.1"/>
    <property type="molecule type" value="Genomic_DNA"/>
</dbReference>
<evidence type="ECO:0000256" key="4">
    <source>
        <dbReference type="ARBA" id="ARBA00022989"/>
    </source>
</evidence>
<dbReference type="InterPro" id="IPR036259">
    <property type="entry name" value="MFS_trans_sf"/>
</dbReference>
<dbReference type="InterPro" id="IPR051617">
    <property type="entry name" value="UNC-93-like_regulator"/>
</dbReference>
<organism evidence="9">
    <name type="scientific">Enterobius vermicularis</name>
    <name type="common">Human pinworm</name>
    <dbReference type="NCBI Taxonomy" id="51028"/>
    <lineage>
        <taxon>Eukaryota</taxon>
        <taxon>Metazoa</taxon>
        <taxon>Ecdysozoa</taxon>
        <taxon>Nematoda</taxon>
        <taxon>Chromadorea</taxon>
        <taxon>Rhabditida</taxon>
        <taxon>Spirurina</taxon>
        <taxon>Oxyuridomorpha</taxon>
        <taxon>Oxyuroidea</taxon>
        <taxon>Oxyuridae</taxon>
        <taxon>Enterobius</taxon>
    </lineage>
</organism>
<proteinExistence type="inferred from homology"/>
<evidence type="ECO:0000313" key="7">
    <source>
        <dbReference type="EMBL" id="VDD88076.1"/>
    </source>
</evidence>
<reference evidence="9" key="1">
    <citation type="submission" date="2017-02" db="UniProtKB">
        <authorList>
            <consortium name="WormBaseParasite"/>
        </authorList>
    </citation>
    <scope>IDENTIFICATION</scope>
</reference>
<dbReference type="PANTHER" id="PTHR23294:SF20">
    <property type="entry name" value="UNC93-LIKE PROTEIN MFSD11"/>
    <property type="match status" value="1"/>
</dbReference>
<evidence type="ECO:0000256" key="6">
    <source>
        <dbReference type="SAM" id="Phobius"/>
    </source>
</evidence>
<dbReference type="Pfam" id="PF05978">
    <property type="entry name" value="UNC-93"/>
    <property type="match status" value="1"/>
</dbReference>
<dbReference type="WBParaSite" id="EVEC_0000351101-mRNA-1">
    <property type="protein sequence ID" value="EVEC_0000351101-mRNA-1"/>
    <property type="gene ID" value="EVEC_0000351101"/>
</dbReference>
<feature type="transmembrane region" description="Helical" evidence="6">
    <location>
        <begin position="92"/>
        <end position="110"/>
    </location>
</feature>
<dbReference type="GO" id="GO:0016020">
    <property type="term" value="C:membrane"/>
    <property type="evidence" value="ECO:0007669"/>
    <property type="project" value="UniProtKB-SubCell"/>
</dbReference>
<evidence type="ECO:0000256" key="1">
    <source>
        <dbReference type="ARBA" id="ARBA00004141"/>
    </source>
</evidence>
<feature type="transmembrane region" description="Helical" evidence="6">
    <location>
        <begin position="366"/>
        <end position="384"/>
    </location>
</feature>
<dbReference type="InterPro" id="IPR010291">
    <property type="entry name" value="Ion_channel_UNC-93"/>
</dbReference>
<evidence type="ECO:0000313" key="9">
    <source>
        <dbReference type="WBParaSite" id="EVEC_0000351101-mRNA-1"/>
    </source>
</evidence>
<feature type="transmembrane region" description="Helical" evidence="6">
    <location>
        <begin position="298"/>
        <end position="321"/>
    </location>
</feature>
<protein>
    <submittedName>
        <fullName evidence="9">UNC93-like protein MFSD11</fullName>
    </submittedName>
</protein>
<keyword evidence="4 6" id="KW-1133">Transmembrane helix</keyword>
<feature type="transmembrane region" description="Helical" evidence="6">
    <location>
        <begin position="333"/>
        <end position="354"/>
    </location>
</feature>
<keyword evidence="8" id="KW-1185">Reference proteome</keyword>